<evidence type="ECO:0000313" key="2">
    <source>
        <dbReference type="Proteomes" id="UP000230002"/>
    </source>
</evidence>
<dbReference type="STRING" id="1077348.A0A2G8S6N5"/>
<dbReference type="AlphaFoldDB" id="A0A2G8S6N5"/>
<dbReference type="EMBL" id="AYKW01000022">
    <property type="protein sequence ID" value="PIL29439.1"/>
    <property type="molecule type" value="Genomic_DNA"/>
</dbReference>
<organism evidence="1 2">
    <name type="scientific">Ganoderma sinense ZZ0214-1</name>
    <dbReference type="NCBI Taxonomy" id="1077348"/>
    <lineage>
        <taxon>Eukaryota</taxon>
        <taxon>Fungi</taxon>
        <taxon>Dikarya</taxon>
        <taxon>Basidiomycota</taxon>
        <taxon>Agaricomycotina</taxon>
        <taxon>Agaricomycetes</taxon>
        <taxon>Polyporales</taxon>
        <taxon>Polyporaceae</taxon>
        <taxon>Ganoderma</taxon>
    </lineage>
</organism>
<dbReference type="Gene3D" id="3.40.50.1820">
    <property type="entry name" value="alpha/beta hydrolase"/>
    <property type="match status" value="1"/>
</dbReference>
<name>A0A2G8S6N5_9APHY</name>
<keyword evidence="2" id="KW-1185">Reference proteome</keyword>
<dbReference type="OrthoDB" id="2794655at2759"/>
<gene>
    <name evidence="1" type="ORF">GSI_08381</name>
</gene>
<reference evidence="1 2" key="1">
    <citation type="journal article" date="2015" name="Sci. Rep.">
        <title>Chromosome-level genome map provides insights into diverse defense mechanisms in the medicinal fungus Ganoderma sinense.</title>
        <authorList>
            <person name="Zhu Y."/>
            <person name="Xu J."/>
            <person name="Sun C."/>
            <person name="Zhou S."/>
            <person name="Xu H."/>
            <person name="Nelson D.R."/>
            <person name="Qian J."/>
            <person name="Song J."/>
            <person name="Luo H."/>
            <person name="Xiang L."/>
            <person name="Li Y."/>
            <person name="Xu Z."/>
            <person name="Ji A."/>
            <person name="Wang L."/>
            <person name="Lu S."/>
            <person name="Hayward A."/>
            <person name="Sun W."/>
            <person name="Li X."/>
            <person name="Schwartz D.C."/>
            <person name="Wang Y."/>
            <person name="Chen S."/>
        </authorList>
    </citation>
    <scope>NUCLEOTIDE SEQUENCE [LARGE SCALE GENOMIC DNA]</scope>
    <source>
        <strain evidence="1 2">ZZ0214-1</strain>
    </source>
</reference>
<evidence type="ECO:0000313" key="1">
    <source>
        <dbReference type="EMBL" id="PIL29439.1"/>
    </source>
</evidence>
<dbReference type="Proteomes" id="UP000230002">
    <property type="component" value="Unassembled WGS sequence"/>
</dbReference>
<dbReference type="SUPFAM" id="SSF53474">
    <property type="entry name" value="alpha/beta-Hydrolases"/>
    <property type="match status" value="1"/>
</dbReference>
<protein>
    <submittedName>
        <fullName evidence="1">Uncharacterized protein</fullName>
    </submittedName>
</protein>
<accession>A0A2G8S6N5</accession>
<proteinExistence type="predicted"/>
<comment type="caution">
    <text evidence="1">The sequence shown here is derived from an EMBL/GenBank/DDBJ whole genome shotgun (WGS) entry which is preliminary data.</text>
</comment>
<dbReference type="InterPro" id="IPR029058">
    <property type="entry name" value="AB_hydrolase_fold"/>
</dbReference>
<sequence>MDKTRTSFSFQAFNTGWPPHADGVFLQDNPEKLVLADSVASIPFVVGSCEDEGTIFSLFSLNLTTSADAAAYLKGNYFPGASDATIARLLELYPADPAAGSPFGTGDQFAFSPEFKRLAAFQGDFLYQAPRRFFLDQRAGKQVVRSFLSERNKVPGLGAAHTTELANVFGGGDMTDFLVRFVNTLDPNGGPEIYWPEYNPEAPLLLAFVEGAPNLTIISDTFRKEAMDFVTQLSLAEPV</sequence>